<dbReference type="Proteomes" id="UP001162131">
    <property type="component" value="Unassembled WGS sequence"/>
</dbReference>
<evidence type="ECO:0008006" key="4">
    <source>
        <dbReference type="Google" id="ProtNLM"/>
    </source>
</evidence>
<dbReference type="Gene3D" id="3.60.10.10">
    <property type="entry name" value="Endonuclease/exonuclease/phosphatase"/>
    <property type="match status" value="1"/>
</dbReference>
<dbReference type="SUPFAM" id="SSF56219">
    <property type="entry name" value="DNase I-like"/>
    <property type="match status" value="1"/>
</dbReference>
<evidence type="ECO:0000313" key="2">
    <source>
        <dbReference type="EMBL" id="CAG9325109.1"/>
    </source>
</evidence>
<sequence>MDDICLPNISRKSAKLSQNSSVVTDGAYTIKTASKRVSVTQKNEAPPQDPETTQNLSELWINSESKPSEHKRSIQNSIKPIDNRPKILNYDISSIIPPEEHYSRNYAIQEAKARFIFESIYSESPDIIAFQHIQDGFDQYSLIQGYQSIYKNWDEDGCMISWKANKYDLIQRFHHSDAGIFGIIGLLREKFVWTEYILFACFQCFESQGLDIADKFYESTLRAAGNSLNKSEYKNIKIIIAGNFGIVMDKADAIY</sequence>
<comment type="caution">
    <text evidence="2">The sequence shown here is derived from an EMBL/GenBank/DDBJ whole genome shotgun (WGS) entry which is preliminary data.</text>
</comment>
<proteinExistence type="predicted"/>
<evidence type="ECO:0000256" key="1">
    <source>
        <dbReference type="SAM" id="MobiDB-lite"/>
    </source>
</evidence>
<accession>A0AAU9JW41</accession>
<dbReference type="EMBL" id="CAJZBQ010000037">
    <property type="protein sequence ID" value="CAG9325109.1"/>
    <property type="molecule type" value="Genomic_DNA"/>
</dbReference>
<dbReference type="AlphaFoldDB" id="A0AAU9JW41"/>
<reference evidence="2" key="1">
    <citation type="submission" date="2021-09" db="EMBL/GenBank/DDBJ databases">
        <authorList>
            <consortium name="AG Swart"/>
            <person name="Singh M."/>
            <person name="Singh A."/>
            <person name="Seah K."/>
            <person name="Emmerich C."/>
        </authorList>
    </citation>
    <scope>NUCLEOTIDE SEQUENCE</scope>
    <source>
        <strain evidence="2">ATCC30299</strain>
    </source>
</reference>
<keyword evidence="3" id="KW-1185">Reference proteome</keyword>
<dbReference type="InterPro" id="IPR036691">
    <property type="entry name" value="Endo/exonu/phosph_ase_sf"/>
</dbReference>
<gene>
    <name evidence="2" type="ORF">BSTOLATCC_MIC37855</name>
</gene>
<protein>
    <recommendedName>
        <fullName evidence="4">Endonuclease/exonuclease/phosphatase domain-containing protein</fullName>
    </recommendedName>
</protein>
<feature type="region of interest" description="Disordered" evidence="1">
    <location>
        <begin position="36"/>
        <end position="55"/>
    </location>
</feature>
<organism evidence="2 3">
    <name type="scientific">Blepharisma stoltei</name>
    <dbReference type="NCBI Taxonomy" id="1481888"/>
    <lineage>
        <taxon>Eukaryota</taxon>
        <taxon>Sar</taxon>
        <taxon>Alveolata</taxon>
        <taxon>Ciliophora</taxon>
        <taxon>Postciliodesmatophora</taxon>
        <taxon>Heterotrichea</taxon>
        <taxon>Heterotrichida</taxon>
        <taxon>Blepharismidae</taxon>
        <taxon>Blepharisma</taxon>
    </lineage>
</organism>
<evidence type="ECO:0000313" key="3">
    <source>
        <dbReference type="Proteomes" id="UP001162131"/>
    </source>
</evidence>
<name>A0AAU9JW41_9CILI</name>